<feature type="domain" description="CHK kinase-like" evidence="1">
    <location>
        <begin position="134"/>
        <end position="319"/>
    </location>
</feature>
<dbReference type="InterPro" id="IPR011009">
    <property type="entry name" value="Kinase-like_dom_sf"/>
</dbReference>
<organism evidence="2 3">
    <name type="scientific">Drosophila kikkawai</name>
    <name type="common">Fruit fly</name>
    <dbReference type="NCBI Taxonomy" id="30033"/>
    <lineage>
        <taxon>Eukaryota</taxon>
        <taxon>Metazoa</taxon>
        <taxon>Ecdysozoa</taxon>
        <taxon>Arthropoda</taxon>
        <taxon>Hexapoda</taxon>
        <taxon>Insecta</taxon>
        <taxon>Pterygota</taxon>
        <taxon>Neoptera</taxon>
        <taxon>Endopterygota</taxon>
        <taxon>Diptera</taxon>
        <taxon>Brachycera</taxon>
        <taxon>Muscomorpha</taxon>
        <taxon>Ephydroidea</taxon>
        <taxon>Drosophilidae</taxon>
        <taxon>Drosophila</taxon>
        <taxon>Sophophora</taxon>
    </lineage>
</organism>
<evidence type="ECO:0000313" key="3">
    <source>
        <dbReference type="RefSeq" id="XP_041630270.1"/>
    </source>
</evidence>
<keyword evidence="2" id="KW-1185">Reference proteome</keyword>
<evidence type="ECO:0000313" key="2">
    <source>
        <dbReference type="Proteomes" id="UP001652661"/>
    </source>
</evidence>
<gene>
    <name evidence="3" type="primary">LOC108082804</name>
</gene>
<dbReference type="SMART" id="SM00587">
    <property type="entry name" value="CHK"/>
    <property type="match status" value="1"/>
</dbReference>
<dbReference type="InterPro" id="IPR015897">
    <property type="entry name" value="CHK_kinase-like"/>
</dbReference>
<dbReference type="InterPro" id="IPR004119">
    <property type="entry name" value="EcKL"/>
</dbReference>
<dbReference type="PANTHER" id="PTHR11012:SF6">
    <property type="entry name" value="CHK DOMAIN OV1-RELATED"/>
    <property type="match status" value="1"/>
</dbReference>
<sequence>MSSQILVTQLSQEVSVPAWLDQQELERVARQEIPDFRKIESTRCKWEVQLSHPALCVQLQVLIGDNKKRLVRYLLKSPESVSSGLKLPIQGDFSVERYMYETVLPALEQLYKDVDKVIHFSPISYQLKQKSNCLYLDYVLAKGYSVGNTRKGLNVTAMEAVLSKLAAYHAATACYIERNSGKIRELPKLSGNRVGAVAELKSLLQMKFHESLRSNDAREYEDKVKSFQKYLNAHVGVLDVKNSFNVILNGSCWSNNLLNQVDAFGNVKDSLFSDFHAAKYGPVVYDLFSLLLTAPAEKTRRFDGYVKYYHDQLVSNLNLLKFRGRKPSLTDLQCDLLKYGHWGFEVATEVLPVVLSAFDTNEDIDELFRNPVFGEQVRELLPWLENRGYFEED</sequence>
<dbReference type="Pfam" id="PF02958">
    <property type="entry name" value="EcKL"/>
    <property type="match status" value="1"/>
</dbReference>
<accession>A0ABM3C492</accession>
<dbReference type="SUPFAM" id="SSF56112">
    <property type="entry name" value="Protein kinase-like (PK-like)"/>
    <property type="match status" value="1"/>
</dbReference>
<protein>
    <submittedName>
        <fullName evidence="3">Uncharacterized protein isoform X1</fullName>
    </submittedName>
</protein>
<evidence type="ECO:0000259" key="1">
    <source>
        <dbReference type="SMART" id="SM00587"/>
    </source>
</evidence>
<dbReference type="PANTHER" id="PTHR11012">
    <property type="entry name" value="PROTEIN KINASE-LIKE DOMAIN-CONTAINING"/>
    <property type="match status" value="1"/>
</dbReference>
<dbReference type="GeneID" id="108082804"/>
<reference evidence="3" key="1">
    <citation type="submission" date="2025-08" db="UniProtKB">
        <authorList>
            <consortium name="RefSeq"/>
        </authorList>
    </citation>
    <scope>IDENTIFICATION</scope>
    <source>
        <strain evidence="3">14028-0561.14</strain>
        <tissue evidence="3">Whole fly</tissue>
    </source>
</reference>
<proteinExistence type="predicted"/>
<name>A0ABM3C492_DROKI</name>
<dbReference type="Proteomes" id="UP001652661">
    <property type="component" value="Chromosome 3R"/>
</dbReference>
<dbReference type="RefSeq" id="XP_041630270.1">
    <property type="nucleotide sequence ID" value="XM_041774336.2"/>
</dbReference>